<dbReference type="InterPro" id="IPR036249">
    <property type="entry name" value="Thioredoxin-like_sf"/>
</dbReference>
<dbReference type="InterPro" id="IPR040079">
    <property type="entry name" value="Glutathione_S-Trfase"/>
</dbReference>
<evidence type="ECO:0000256" key="2">
    <source>
        <dbReference type="RuleBase" id="RU003494"/>
    </source>
</evidence>
<proteinExistence type="inferred from homology"/>
<protein>
    <recommendedName>
        <fullName evidence="7">Glutathione S-transferase II</fullName>
    </recommendedName>
</protein>
<dbReference type="Gene3D" id="1.20.1050.130">
    <property type="match status" value="1"/>
</dbReference>
<name>A0A0F7RX48_9BASI</name>
<dbReference type="InterPro" id="IPR036282">
    <property type="entry name" value="Glutathione-S-Trfase_C_sf"/>
</dbReference>
<dbReference type="EMBL" id="CCFA01000895">
    <property type="protein sequence ID" value="CDR99272.1"/>
    <property type="molecule type" value="Genomic_DNA"/>
</dbReference>
<dbReference type="Pfam" id="PF02798">
    <property type="entry name" value="GST_N"/>
    <property type="match status" value="1"/>
</dbReference>
<dbReference type="STRING" id="49012.A0A0F7RX48"/>
<evidence type="ECO:0000259" key="3">
    <source>
        <dbReference type="PROSITE" id="PS50404"/>
    </source>
</evidence>
<dbReference type="SFLD" id="SFLDS00019">
    <property type="entry name" value="Glutathione_Transferase_(cytos"/>
    <property type="match status" value="1"/>
</dbReference>
<dbReference type="AlphaFoldDB" id="A0A0F7RX48"/>
<evidence type="ECO:0008006" key="7">
    <source>
        <dbReference type="Google" id="ProtNLM"/>
    </source>
</evidence>
<gene>
    <name evidence="5" type="primary">SSCI17360.1</name>
</gene>
<dbReference type="Gene3D" id="1.20.1050.10">
    <property type="match status" value="1"/>
</dbReference>
<dbReference type="CDD" id="cd03048">
    <property type="entry name" value="GST_N_Ure2p_like"/>
    <property type="match status" value="1"/>
</dbReference>
<evidence type="ECO:0000259" key="4">
    <source>
        <dbReference type="PROSITE" id="PS50405"/>
    </source>
</evidence>
<dbReference type="PROSITE" id="PS50405">
    <property type="entry name" value="GST_CTER"/>
    <property type="match status" value="1"/>
</dbReference>
<evidence type="ECO:0000313" key="5">
    <source>
        <dbReference type="EMBL" id="CDR99272.1"/>
    </source>
</evidence>
<accession>A0A0F7RX48</accession>
<evidence type="ECO:0000313" key="6">
    <source>
        <dbReference type="Proteomes" id="UP000242770"/>
    </source>
</evidence>
<comment type="similarity">
    <text evidence="1 2">Belongs to the GST superfamily.</text>
</comment>
<dbReference type="Pfam" id="PF00043">
    <property type="entry name" value="GST_C"/>
    <property type="match status" value="1"/>
</dbReference>
<dbReference type="InterPro" id="IPR004046">
    <property type="entry name" value="GST_C"/>
</dbReference>
<keyword evidence="6" id="KW-1185">Reference proteome</keyword>
<dbReference type="InterPro" id="IPR010987">
    <property type="entry name" value="Glutathione-S-Trfase_C-like"/>
</dbReference>
<dbReference type="SFLD" id="SFLDG00358">
    <property type="entry name" value="Main_(cytGST)"/>
    <property type="match status" value="1"/>
</dbReference>
<dbReference type="SUPFAM" id="SSF47616">
    <property type="entry name" value="GST C-terminal domain-like"/>
    <property type="match status" value="1"/>
</dbReference>
<dbReference type="Proteomes" id="UP000242770">
    <property type="component" value="Unassembled WGS sequence"/>
</dbReference>
<reference evidence="6" key="1">
    <citation type="submission" date="2014-06" db="EMBL/GenBank/DDBJ databases">
        <authorList>
            <person name="Berkman P.J."/>
        </authorList>
    </citation>
    <scope>NUCLEOTIDE SEQUENCE [LARGE SCALE GENOMIC DNA]</scope>
</reference>
<feature type="domain" description="GST N-terminal" evidence="3">
    <location>
        <begin position="3"/>
        <end position="91"/>
    </location>
</feature>
<dbReference type="InterPro" id="IPR004045">
    <property type="entry name" value="Glutathione_S-Trfase_N"/>
</dbReference>
<feature type="domain" description="GST C-terminal" evidence="4">
    <location>
        <begin position="97"/>
        <end position="310"/>
    </location>
</feature>
<dbReference type="PANTHER" id="PTHR44051">
    <property type="entry name" value="GLUTATHIONE S-TRANSFERASE-RELATED"/>
    <property type="match status" value="1"/>
</dbReference>
<organism evidence="5 6">
    <name type="scientific">Sporisorium scitamineum</name>
    <dbReference type="NCBI Taxonomy" id="49012"/>
    <lineage>
        <taxon>Eukaryota</taxon>
        <taxon>Fungi</taxon>
        <taxon>Dikarya</taxon>
        <taxon>Basidiomycota</taxon>
        <taxon>Ustilaginomycotina</taxon>
        <taxon>Ustilaginomycetes</taxon>
        <taxon>Ustilaginales</taxon>
        <taxon>Ustilaginaceae</taxon>
        <taxon>Sporisorium</taxon>
    </lineage>
</organism>
<sequence>MPAQYTLYSHRGPGPNPLKVAVLLEHLGLSYDVVPLDFGDDPEKGVKGAKFLKINPNGRVPCLVSNDSDGFSVWESGAILYYLCDKHDKEGKFLGNTAEERAITIQWLTHQLSGLGPVQVSIHIAKISIPRGMGWFEARSYRDAKGPKASFRKKHRRQFDSFAHRPASIPHVSLQVPQIFVSLVVVLINTLTLFNTSSFITIKGNVNFLIHYWSGAYGGAPQKSAFTRFEGETARLYQVLEDQLKRQQQRGSSFIALDRPTIADFAFWSWVRIAGFGNIDLSPYPTVQKWCATIENDAKSQAAVQKLPLK</sequence>
<dbReference type="PROSITE" id="PS50404">
    <property type="entry name" value="GST_NTER"/>
    <property type="match status" value="1"/>
</dbReference>
<dbReference type="SUPFAM" id="SSF52833">
    <property type="entry name" value="Thioredoxin-like"/>
    <property type="match status" value="1"/>
</dbReference>
<evidence type="ECO:0000256" key="1">
    <source>
        <dbReference type="ARBA" id="ARBA00007409"/>
    </source>
</evidence>
<dbReference type="PANTHER" id="PTHR44051:SF14">
    <property type="entry name" value="GLUTATHIONE S-TRANSFERASE II"/>
    <property type="match status" value="1"/>
</dbReference>